<protein>
    <submittedName>
        <fullName evidence="3">Uncharacterized protein</fullName>
    </submittedName>
</protein>
<proteinExistence type="predicted"/>
<organism evidence="3">
    <name type="scientific">viral metagenome</name>
    <dbReference type="NCBI Taxonomy" id="1070528"/>
    <lineage>
        <taxon>unclassified sequences</taxon>
        <taxon>metagenomes</taxon>
        <taxon>organismal metagenomes</taxon>
    </lineage>
</organism>
<dbReference type="AlphaFoldDB" id="A0A6C0HKS3"/>
<keyword evidence="2" id="KW-0812">Transmembrane</keyword>
<accession>A0A6C0HKS3</accession>
<evidence type="ECO:0000313" key="3">
    <source>
        <dbReference type="EMBL" id="QHT80970.1"/>
    </source>
</evidence>
<dbReference type="EMBL" id="MN739976">
    <property type="protein sequence ID" value="QHT80970.1"/>
    <property type="molecule type" value="Genomic_DNA"/>
</dbReference>
<feature type="transmembrane region" description="Helical" evidence="2">
    <location>
        <begin position="12"/>
        <end position="31"/>
    </location>
</feature>
<name>A0A6C0HKS3_9ZZZZ</name>
<feature type="region of interest" description="Disordered" evidence="1">
    <location>
        <begin position="250"/>
        <end position="289"/>
    </location>
</feature>
<feature type="compositionally biased region" description="Basic and acidic residues" evidence="1">
    <location>
        <begin position="265"/>
        <end position="276"/>
    </location>
</feature>
<keyword evidence="2" id="KW-0472">Membrane</keyword>
<evidence type="ECO:0000256" key="1">
    <source>
        <dbReference type="SAM" id="MobiDB-lite"/>
    </source>
</evidence>
<keyword evidence="2" id="KW-1133">Transmembrane helix</keyword>
<evidence type="ECO:0000256" key="2">
    <source>
        <dbReference type="SAM" id="Phobius"/>
    </source>
</evidence>
<sequence>MDKIAWMKFNDEYFVWAVVLAVVVFALVYSWNTSKEHFGTQCWAPETPMSAATGYPVPPAPQDFPNYINYVGDKLKAQGKCPASQTAMECANAYVTIGLGSLDMAKSYCSTSNCTAIMVQKGGPNGTVYFPSATALTQTVPTMPNGSPIPVSNLPSLILPVPCTPATPATPPVVAGSAHAKGALPAIIAQPGNPLANDSPFKLNDNVDGGSVLPPYTPASAAIAALTGPGDAYIRKSSLVPCTCTKHSMGCERHGGGKESSTVPGDKDGAFGDGKSDQFSAQDQNGLKRPFSKAFQEQGEPTGFLNSFSAFG</sequence>
<reference evidence="3" key="1">
    <citation type="journal article" date="2020" name="Nature">
        <title>Giant virus diversity and host interactions through global metagenomics.</title>
        <authorList>
            <person name="Schulz F."/>
            <person name="Roux S."/>
            <person name="Paez-Espino D."/>
            <person name="Jungbluth S."/>
            <person name="Walsh D.A."/>
            <person name="Denef V.J."/>
            <person name="McMahon K.D."/>
            <person name="Konstantinidis K.T."/>
            <person name="Eloe-Fadrosh E.A."/>
            <person name="Kyrpides N.C."/>
            <person name="Woyke T."/>
        </authorList>
    </citation>
    <scope>NUCLEOTIDE SEQUENCE</scope>
    <source>
        <strain evidence="3">GVMAG-M-3300023184-135</strain>
    </source>
</reference>